<protein>
    <recommendedName>
        <fullName evidence="1">DUF4832 domain-containing protein</fullName>
    </recommendedName>
</protein>
<sequence length="535" mass="61300">MGHLMSSILLSLLLTSSVIYPKKSDDILTNPGIGFTELQRIVSNEPTNPFYGDKPVLSYPDTSTVYYRWYWDQLTTADNPNLDEAMLERKIDNVLKDAASVNKKVVIRFMALRGKGDPIYDVDVNKDSSGIPCWLVDELYGHGLNGTSCHLSDEEAVNMFKIPQFIHRSQEFLSTLGQRYDHNKTLLRIDVGMVGTWGEWNLSGYSSKSSLSVGMADNGYKVQDLKPYIDAIVKAFPHTPKVMLGTNKGDYLSYATQKGFGWRVDCLGDWNKGWNHMEDGYPTMISHMTDASTNKYPDMLFNQRWKKSAVDFEICQGSLQDWYSIKNTHRLTYNQVLKTFDFALKQHASLINAKSGAIPKRYQLLVKQFLNKLGYRYQLNQLKVNNVVHKNDYLYIDSTWENVGVAPIYSNYPVTWRLRSANGNIVAYYTSTANIVNWLPADNENVKNPIYVITDKFKIKNISIGEYFLDVGLVEKHTRKAKISLAIDTKLTDDNGKDYVIEMSKKQFNMNNSQQYIEDQNNIGRWREITIINII</sequence>
<comment type="caution">
    <text evidence="2">The sequence shown here is derived from an EMBL/GenBank/DDBJ whole genome shotgun (WGS) entry which is preliminary data.</text>
</comment>
<dbReference type="Pfam" id="PF16116">
    <property type="entry name" value="DUF4832"/>
    <property type="match status" value="1"/>
</dbReference>
<organism evidence="2 3">
    <name type="scientific">Photobacterium carnosum</name>
    <dbReference type="NCBI Taxonomy" id="2023717"/>
    <lineage>
        <taxon>Bacteria</taxon>
        <taxon>Pseudomonadati</taxon>
        <taxon>Pseudomonadota</taxon>
        <taxon>Gammaproteobacteria</taxon>
        <taxon>Vibrionales</taxon>
        <taxon>Vibrionaceae</taxon>
        <taxon>Photobacterium</taxon>
    </lineage>
</organism>
<evidence type="ECO:0000313" key="3">
    <source>
        <dbReference type="Proteomes" id="UP000234420"/>
    </source>
</evidence>
<name>A0A2N4UQQ7_9GAMM</name>
<evidence type="ECO:0000259" key="1">
    <source>
        <dbReference type="Pfam" id="PF16116"/>
    </source>
</evidence>
<feature type="domain" description="DUF4832" evidence="1">
    <location>
        <begin position="345"/>
        <end position="479"/>
    </location>
</feature>
<dbReference type="Proteomes" id="UP000234420">
    <property type="component" value="Unassembled WGS sequence"/>
</dbReference>
<dbReference type="InterPro" id="IPR032267">
    <property type="entry name" value="DUF4832"/>
</dbReference>
<proteinExistence type="predicted"/>
<dbReference type="AlphaFoldDB" id="A0A2N4UQQ7"/>
<gene>
    <name evidence="2" type="ORF">CIK00_13770</name>
</gene>
<keyword evidence="3" id="KW-1185">Reference proteome</keyword>
<dbReference type="EMBL" id="NPIB01000017">
    <property type="protein sequence ID" value="PLC57355.1"/>
    <property type="molecule type" value="Genomic_DNA"/>
</dbReference>
<reference evidence="2 3" key="1">
    <citation type="journal article" date="2018" name="Syst. Appl. Microbiol.">
        <title>Photobacterium carnosum sp. nov., isolated from spoiled modified atmosphere packaged poultry meat.</title>
        <authorList>
            <person name="Hilgarth M."/>
            <person name="Fuertes S."/>
            <person name="Ehrmann M."/>
            <person name="Vogel R.F."/>
        </authorList>
    </citation>
    <scope>NUCLEOTIDE SEQUENCE [LARGE SCALE GENOMIC DNA]</scope>
    <source>
        <strain evidence="2 3">TMW 2.2021</strain>
    </source>
</reference>
<accession>A0A2N4UQQ7</accession>
<evidence type="ECO:0000313" key="2">
    <source>
        <dbReference type="EMBL" id="PLC57355.1"/>
    </source>
</evidence>